<protein>
    <submittedName>
        <fullName evidence="1">Uncharacterized protein</fullName>
    </submittedName>
</protein>
<gene>
    <name evidence="1" type="ORF">LCGC14_0728020</name>
</gene>
<evidence type="ECO:0000313" key="1">
    <source>
        <dbReference type="EMBL" id="KKN40970.1"/>
    </source>
</evidence>
<reference evidence="1" key="1">
    <citation type="journal article" date="2015" name="Nature">
        <title>Complex archaea that bridge the gap between prokaryotes and eukaryotes.</title>
        <authorList>
            <person name="Spang A."/>
            <person name="Saw J.H."/>
            <person name="Jorgensen S.L."/>
            <person name="Zaremba-Niedzwiedzka K."/>
            <person name="Martijn J."/>
            <person name="Lind A.E."/>
            <person name="van Eijk R."/>
            <person name="Schleper C."/>
            <person name="Guy L."/>
            <person name="Ettema T.J."/>
        </authorList>
    </citation>
    <scope>NUCLEOTIDE SEQUENCE</scope>
</reference>
<accession>A0A0F9QAI1</accession>
<proteinExistence type="predicted"/>
<comment type="caution">
    <text evidence="1">The sequence shown here is derived from an EMBL/GenBank/DDBJ whole genome shotgun (WGS) entry which is preliminary data.</text>
</comment>
<name>A0A0F9QAI1_9ZZZZ</name>
<dbReference type="AlphaFoldDB" id="A0A0F9QAI1"/>
<organism evidence="1">
    <name type="scientific">marine sediment metagenome</name>
    <dbReference type="NCBI Taxonomy" id="412755"/>
    <lineage>
        <taxon>unclassified sequences</taxon>
        <taxon>metagenomes</taxon>
        <taxon>ecological metagenomes</taxon>
    </lineage>
</organism>
<dbReference type="EMBL" id="LAZR01001676">
    <property type="protein sequence ID" value="KKN40970.1"/>
    <property type="molecule type" value="Genomic_DNA"/>
</dbReference>
<sequence>MPYKTKVIRQSEAYPRYYLVERPEGLHVALKTHEDADWDGFFSVGRIMDGENFETACATADEEFRGML</sequence>